<sequence length="166" mass="19442">MGNSVSKDTTPDLTFAHRLPHATWCNTEENLGSDHCIIEILLNMRLSRRPPRGSTLTNWDSFRTCRAARTYAPITNINEWAKQLQRDVQSVTRPLPEDCPSDTVDSRMLHLWDAKASFERRWRRQRWNRTLRRRLARLTKEIEIHAAALSRQNWESLCDSSGVRFP</sequence>
<keyword evidence="2" id="KW-1185">Reference proteome</keyword>
<name>A0ACB7SEQ0_HYAAI</name>
<evidence type="ECO:0000313" key="2">
    <source>
        <dbReference type="Proteomes" id="UP000821845"/>
    </source>
</evidence>
<proteinExistence type="predicted"/>
<comment type="caution">
    <text evidence="1">The sequence shown here is derived from an EMBL/GenBank/DDBJ whole genome shotgun (WGS) entry which is preliminary data.</text>
</comment>
<evidence type="ECO:0000313" key="1">
    <source>
        <dbReference type="EMBL" id="KAH6932531.1"/>
    </source>
</evidence>
<organism evidence="1 2">
    <name type="scientific">Hyalomma asiaticum</name>
    <name type="common">Tick</name>
    <dbReference type="NCBI Taxonomy" id="266040"/>
    <lineage>
        <taxon>Eukaryota</taxon>
        <taxon>Metazoa</taxon>
        <taxon>Ecdysozoa</taxon>
        <taxon>Arthropoda</taxon>
        <taxon>Chelicerata</taxon>
        <taxon>Arachnida</taxon>
        <taxon>Acari</taxon>
        <taxon>Parasitiformes</taxon>
        <taxon>Ixodida</taxon>
        <taxon>Ixodoidea</taxon>
        <taxon>Ixodidae</taxon>
        <taxon>Hyalomminae</taxon>
        <taxon>Hyalomma</taxon>
    </lineage>
</organism>
<reference evidence="1" key="1">
    <citation type="submission" date="2020-05" db="EMBL/GenBank/DDBJ databases">
        <title>Large-scale comparative analyses of tick genomes elucidate their genetic diversity and vector capacities.</title>
        <authorList>
            <person name="Jia N."/>
            <person name="Wang J."/>
            <person name="Shi W."/>
            <person name="Du L."/>
            <person name="Sun Y."/>
            <person name="Zhan W."/>
            <person name="Jiang J."/>
            <person name="Wang Q."/>
            <person name="Zhang B."/>
            <person name="Ji P."/>
            <person name="Sakyi L.B."/>
            <person name="Cui X."/>
            <person name="Yuan T."/>
            <person name="Jiang B."/>
            <person name="Yang W."/>
            <person name="Lam T.T.-Y."/>
            <person name="Chang Q."/>
            <person name="Ding S."/>
            <person name="Wang X."/>
            <person name="Zhu J."/>
            <person name="Ruan X."/>
            <person name="Zhao L."/>
            <person name="Wei J."/>
            <person name="Que T."/>
            <person name="Du C."/>
            <person name="Cheng J."/>
            <person name="Dai P."/>
            <person name="Han X."/>
            <person name="Huang E."/>
            <person name="Gao Y."/>
            <person name="Liu J."/>
            <person name="Shao H."/>
            <person name="Ye R."/>
            <person name="Li L."/>
            <person name="Wei W."/>
            <person name="Wang X."/>
            <person name="Wang C."/>
            <person name="Yang T."/>
            <person name="Huo Q."/>
            <person name="Li W."/>
            <person name="Guo W."/>
            <person name="Chen H."/>
            <person name="Zhou L."/>
            <person name="Ni X."/>
            <person name="Tian J."/>
            <person name="Zhou Y."/>
            <person name="Sheng Y."/>
            <person name="Liu T."/>
            <person name="Pan Y."/>
            <person name="Xia L."/>
            <person name="Li J."/>
            <person name="Zhao F."/>
            <person name="Cao W."/>
        </authorList>
    </citation>
    <scope>NUCLEOTIDE SEQUENCE</scope>
    <source>
        <strain evidence="1">Hyas-2018</strain>
    </source>
</reference>
<gene>
    <name evidence="1" type="ORF">HPB50_007170</name>
</gene>
<dbReference type="Proteomes" id="UP000821845">
    <property type="component" value="Chromosome 4"/>
</dbReference>
<dbReference type="EMBL" id="CM023484">
    <property type="protein sequence ID" value="KAH6932531.1"/>
    <property type="molecule type" value="Genomic_DNA"/>
</dbReference>
<accession>A0ACB7SEQ0</accession>
<protein>
    <submittedName>
        <fullName evidence="1">Uncharacterized protein</fullName>
    </submittedName>
</protein>